<keyword evidence="1" id="KW-0472">Membrane</keyword>
<evidence type="ECO:0000313" key="2">
    <source>
        <dbReference type="EMBL" id="RCV57415.1"/>
    </source>
</evidence>
<keyword evidence="3" id="KW-1185">Reference proteome</keyword>
<feature type="transmembrane region" description="Helical" evidence="1">
    <location>
        <begin position="46"/>
        <end position="65"/>
    </location>
</feature>
<protein>
    <submittedName>
        <fullName evidence="2">Uncharacterized protein</fullName>
    </submittedName>
</protein>
<sequence>MIVAILTTIACCTTNILGIVFAAMAMGDREPERTEQLARWAWISNIIHIGLLVLAIGGFIVWGITTDS</sequence>
<name>A0A368T3P3_9ACTN</name>
<dbReference type="Proteomes" id="UP000253318">
    <property type="component" value="Unassembled WGS sequence"/>
</dbReference>
<proteinExistence type="predicted"/>
<accession>A0A368T3P3</accession>
<evidence type="ECO:0000313" key="3">
    <source>
        <dbReference type="Proteomes" id="UP000253318"/>
    </source>
</evidence>
<dbReference type="EMBL" id="QEIN01000112">
    <property type="protein sequence ID" value="RCV57415.1"/>
    <property type="molecule type" value="Genomic_DNA"/>
</dbReference>
<reference evidence="2 3" key="1">
    <citation type="submission" date="2018-04" db="EMBL/GenBank/DDBJ databases">
        <title>Novel actinobacteria from marine sediment.</title>
        <authorList>
            <person name="Ng Z.Y."/>
            <person name="Tan G.Y.A."/>
        </authorList>
    </citation>
    <scope>NUCLEOTIDE SEQUENCE [LARGE SCALE GENOMIC DNA]</scope>
    <source>
        <strain evidence="2 3">TPS81</strain>
    </source>
</reference>
<keyword evidence="1" id="KW-0812">Transmembrane</keyword>
<dbReference type="AlphaFoldDB" id="A0A368T3P3"/>
<gene>
    <name evidence="2" type="ORF">DEF24_15325</name>
</gene>
<dbReference type="OrthoDB" id="3432252at2"/>
<keyword evidence="1" id="KW-1133">Transmembrane helix</keyword>
<comment type="caution">
    <text evidence="2">The sequence shown here is derived from an EMBL/GenBank/DDBJ whole genome shotgun (WGS) entry which is preliminary data.</text>
</comment>
<organism evidence="2 3">
    <name type="scientific">Marinitenerispora sediminis</name>
    <dbReference type="NCBI Taxonomy" id="1931232"/>
    <lineage>
        <taxon>Bacteria</taxon>
        <taxon>Bacillati</taxon>
        <taxon>Actinomycetota</taxon>
        <taxon>Actinomycetes</taxon>
        <taxon>Streptosporangiales</taxon>
        <taxon>Nocardiopsidaceae</taxon>
        <taxon>Marinitenerispora</taxon>
    </lineage>
</organism>
<evidence type="ECO:0000256" key="1">
    <source>
        <dbReference type="SAM" id="Phobius"/>
    </source>
</evidence>